<evidence type="ECO:0000313" key="2">
    <source>
        <dbReference type="EMBL" id="OAJ95491.1"/>
    </source>
</evidence>
<dbReference type="AlphaFoldDB" id="A0A177Y3S4"/>
<proteinExistence type="predicted"/>
<dbReference type="EMBL" id="LLEI02000018">
    <property type="protein sequence ID" value="OAJ95491.1"/>
    <property type="molecule type" value="Genomic_DNA"/>
</dbReference>
<comment type="caution">
    <text evidence="2">The sequence shown here is derived from an EMBL/GenBank/DDBJ whole genome shotgun (WGS) entry which is preliminary data.</text>
</comment>
<protein>
    <recommendedName>
        <fullName evidence="1">Putative DNA-binding domain-containing protein</fullName>
    </recommendedName>
</protein>
<sequence length="260" mass="28973">MTSSASPSLSELQSTFAKALHYQASGEDCNICSDVFSADERIQIYRNNFIVSLSEVLQATYPMLHALWGEECFEQVARQHVLNYPLQAGDVSHYGEDFQHTIEHFPAVIEAAPYSLEVARYEWHIDLAQQQSNQISLADDLLPLAHLSHIPIEQQPQIQLHLRPGVIAFQSSYAVFSLQQAIHTNNFDNLDLEQAEQGVIASSLESGVWTLSLGSESYQLLSFLQSGCMLTEIPPALLTHLEYLTQHDLLAGFSLATLEG</sequence>
<gene>
    <name evidence="2" type="ORF">APB76_03990</name>
</gene>
<organism evidence="2 3">
    <name type="scientific">Vibrio bivalvicida</name>
    <dbReference type="NCBI Taxonomy" id="1276888"/>
    <lineage>
        <taxon>Bacteria</taxon>
        <taxon>Pseudomonadati</taxon>
        <taxon>Pseudomonadota</taxon>
        <taxon>Gammaproteobacteria</taxon>
        <taxon>Vibrionales</taxon>
        <taxon>Vibrionaceae</taxon>
        <taxon>Vibrio</taxon>
        <taxon>Vibrio oreintalis group</taxon>
    </lineage>
</organism>
<feature type="domain" description="Putative DNA-binding" evidence="1">
    <location>
        <begin position="11"/>
        <end position="99"/>
    </location>
</feature>
<dbReference type="Pfam" id="PF09836">
    <property type="entry name" value="DUF2063"/>
    <property type="match status" value="1"/>
</dbReference>
<name>A0A177Y3S4_9VIBR</name>
<dbReference type="InterPro" id="IPR044922">
    <property type="entry name" value="DUF2063_N_sf"/>
</dbReference>
<dbReference type="RefSeq" id="WP_049846397.1">
    <property type="nucleotide sequence ID" value="NZ_LLEI02000018.1"/>
</dbReference>
<accession>A0A177Y3S4</accession>
<dbReference type="Gene3D" id="1.10.150.690">
    <property type="entry name" value="DUF2063"/>
    <property type="match status" value="1"/>
</dbReference>
<evidence type="ECO:0000313" key="3">
    <source>
        <dbReference type="Proteomes" id="UP000078406"/>
    </source>
</evidence>
<dbReference type="InterPro" id="IPR018640">
    <property type="entry name" value="DUF2063"/>
</dbReference>
<reference evidence="2 3" key="1">
    <citation type="journal article" date="2016" name="Syst. Appl. Microbiol.">
        <title>Vibrio bivalvicida sp. nov., a novel larval pathogen for bivalve molluscs reared in a hatchery.</title>
        <authorList>
            <person name="Dubert J."/>
            <person name="Romalde J.L."/>
            <person name="Prado S."/>
            <person name="Barja J.L."/>
        </authorList>
    </citation>
    <scope>NUCLEOTIDE SEQUENCE [LARGE SCALE GENOMIC DNA]</scope>
    <source>
        <strain evidence="2 3">605</strain>
    </source>
</reference>
<dbReference type="Proteomes" id="UP000078406">
    <property type="component" value="Unassembled WGS sequence"/>
</dbReference>
<evidence type="ECO:0000259" key="1">
    <source>
        <dbReference type="Pfam" id="PF09836"/>
    </source>
</evidence>